<protein>
    <submittedName>
        <fullName evidence="1">Uncharacterized protein</fullName>
    </submittedName>
</protein>
<reference evidence="1" key="1">
    <citation type="journal article" date="2014" name="Int. J. Syst. Evol. Microbiol.">
        <title>Complete genome sequence of Corynebacterium casei LMG S-19264T (=DSM 44701T), isolated from a smear-ripened cheese.</title>
        <authorList>
            <consortium name="US DOE Joint Genome Institute (JGI-PGF)"/>
            <person name="Walter F."/>
            <person name="Albersmeier A."/>
            <person name="Kalinowski J."/>
            <person name="Ruckert C."/>
        </authorList>
    </citation>
    <scope>NUCLEOTIDE SEQUENCE</scope>
    <source>
        <strain evidence="1">CGMCC 1.15371</strain>
    </source>
</reference>
<dbReference type="AlphaFoldDB" id="A0A8J2YDG3"/>
<comment type="caution">
    <text evidence="1">The sequence shown here is derived from an EMBL/GenBank/DDBJ whole genome shotgun (WGS) entry which is preliminary data.</text>
</comment>
<name>A0A8J2YDG3_9BACL</name>
<proteinExistence type="predicted"/>
<gene>
    <name evidence="1" type="ORF">GCM10011391_10760</name>
</gene>
<reference evidence="1" key="2">
    <citation type="submission" date="2020-09" db="EMBL/GenBank/DDBJ databases">
        <authorList>
            <person name="Sun Q."/>
            <person name="Zhou Y."/>
        </authorList>
    </citation>
    <scope>NUCLEOTIDE SEQUENCE</scope>
    <source>
        <strain evidence="1">CGMCC 1.15371</strain>
    </source>
</reference>
<evidence type="ECO:0000313" key="1">
    <source>
        <dbReference type="EMBL" id="GGE33905.1"/>
    </source>
</evidence>
<dbReference type="Proteomes" id="UP000628775">
    <property type="component" value="Unassembled WGS sequence"/>
</dbReference>
<evidence type="ECO:0000313" key="2">
    <source>
        <dbReference type="Proteomes" id="UP000628775"/>
    </source>
</evidence>
<organism evidence="1 2">
    <name type="scientific">Pullulanibacillus camelliae</name>
    <dbReference type="NCBI Taxonomy" id="1707096"/>
    <lineage>
        <taxon>Bacteria</taxon>
        <taxon>Bacillati</taxon>
        <taxon>Bacillota</taxon>
        <taxon>Bacilli</taxon>
        <taxon>Bacillales</taxon>
        <taxon>Sporolactobacillaceae</taxon>
        <taxon>Pullulanibacillus</taxon>
    </lineage>
</organism>
<accession>A0A8J2YDG3</accession>
<dbReference type="EMBL" id="BMIR01000003">
    <property type="protein sequence ID" value="GGE33905.1"/>
    <property type="molecule type" value="Genomic_DNA"/>
</dbReference>
<sequence>MKREDRNKGITINGFLPMRSINGPEIIWPIRLVNDPLLSRILTKKVDAPKAMAKGVKIGNWICKLNDIKKRTK</sequence>
<keyword evidence="2" id="KW-1185">Reference proteome</keyword>